<dbReference type="InterPro" id="IPR027417">
    <property type="entry name" value="P-loop_NTPase"/>
</dbReference>
<evidence type="ECO:0000256" key="2">
    <source>
        <dbReference type="SAM" id="MobiDB-lite"/>
    </source>
</evidence>
<keyword evidence="5" id="KW-1185">Reference proteome</keyword>
<gene>
    <name evidence="4" type="ORF">Naga_100067g25</name>
</gene>
<dbReference type="Proteomes" id="UP000019335">
    <property type="component" value="Unassembled WGS sequence"/>
</dbReference>
<comment type="caution">
    <text evidence="4">The sequence shown here is derived from an EMBL/GenBank/DDBJ whole genome shotgun (WGS) entry which is preliminary data.</text>
</comment>
<dbReference type="PANTHER" id="PTHR47642:SF5">
    <property type="entry name" value="ATP-DEPENDENT DNA HELICASE"/>
    <property type="match status" value="1"/>
</dbReference>
<comment type="cofactor">
    <cofactor evidence="1">
        <name>Mg(2+)</name>
        <dbReference type="ChEBI" id="CHEBI:18420"/>
    </cofactor>
</comment>
<feature type="domain" description="DNA helicase Pif1-like DEAD-box helicase" evidence="3">
    <location>
        <begin position="132"/>
        <end position="275"/>
    </location>
</feature>
<keyword evidence="1" id="KW-0234">DNA repair</keyword>
<dbReference type="OrthoDB" id="192530at2759"/>
<feature type="region of interest" description="Disordered" evidence="2">
    <location>
        <begin position="397"/>
        <end position="455"/>
    </location>
</feature>
<feature type="region of interest" description="Disordered" evidence="2">
    <location>
        <begin position="607"/>
        <end position="648"/>
    </location>
</feature>
<evidence type="ECO:0000313" key="5">
    <source>
        <dbReference type="Proteomes" id="UP000019335"/>
    </source>
</evidence>
<dbReference type="EMBL" id="AZIL01002193">
    <property type="protein sequence ID" value="EWM22390.1"/>
    <property type="molecule type" value="Genomic_DNA"/>
</dbReference>
<name>W7T5X5_9STRA</name>
<dbReference type="GO" id="GO:0000723">
    <property type="term" value="P:telomere maintenance"/>
    <property type="evidence" value="ECO:0007669"/>
    <property type="project" value="InterPro"/>
</dbReference>
<dbReference type="GO" id="GO:0006281">
    <property type="term" value="P:DNA repair"/>
    <property type="evidence" value="ECO:0007669"/>
    <property type="project" value="UniProtKB-KW"/>
</dbReference>
<keyword evidence="1" id="KW-0067">ATP-binding</keyword>
<dbReference type="PANTHER" id="PTHR47642">
    <property type="entry name" value="ATP-DEPENDENT DNA HELICASE"/>
    <property type="match status" value="1"/>
</dbReference>
<dbReference type="InterPro" id="IPR051055">
    <property type="entry name" value="PIF1_helicase"/>
</dbReference>
<dbReference type="GO" id="GO:0005524">
    <property type="term" value="F:ATP binding"/>
    <property type="evidence" value="ECO:0007669"/>
    <property type="project" value="UniProtKB-KW"/>
</dbReference>
<dbReference type="GO" id="GO:0006310">
    <property type="term" value="P:DNA recombination"/>
    <property type="evidence" value="ECO:0007669"/>
    <property type="project" value="UniProtKB-KW"/>
</dbReference>
<keyword evidence="1" id="KW-0378">Hydrolase</keyword>
<reference evidence="4 5" key="1">
    <citation type="journal article" date="2014" name="Mol. Plant">
        <title>Chromosome Scale Genome Assembly and Transcriptome Profiling of Nannochloropsis gaditana in Nitrogen Depletion.</title>
        <authorList>
            <person name="Corteggiani Carpinelli E."/>
            <person name="Telatin A."/>
            <person name="Vitulo N."/>
            <person name="Forcato C."/>
            <person name="D'Angelo M."/>
            <person name="Schiavon R."/>
            <person name="Vezzi A."/>
            <person name="Giacometti G.M."/>
            <person name="Morosinotto T."/>
            <person name="Valle G."/>
        </authorList>
    </citation>
    <scope>NUCLEOTIDE SEQUENCE [LARGE SCALE GENOMIC DNA]</scope>
    <source>
        <strain evidence="4 5">B-31</strain>
    </source>
</reference>
<comment type="catalytic activity">
    <reaction evidence="1">
        <text>ATP + H2O = ADP + phosphate + H(+)</text>
        <dbReference type="Rhea" id="RHEA:13065"/>
        <dbReference type="ChEBI" id="CHEBI:15377"/>
        <dbReference type="ChEBI" id="CHEBI:15378"/>
        <dbReference type="ChEBI" id="CHEBI:30616"/>
        <dbReference type="ChEBI" id="CHEBI:43474"/>
        <dbReference type="ChEBI" id="CHEBI:456216"/>
        <dbReference type="EC" id="5.6.2.3"/>
    </reaction>
</comment>
<dbReference type="Pfam" id="PF05970">
    <property type="entry name" value="PIF1"/>
    <property type="match status" value="1"/>
</dbReference>
<accession>W7T5X5</accession>
<dbReference type="Gene3D" id="3.40.50.300">
    <property type="entry name" value="P-loop containing nucleotide triphosphate hydrolases"/>
    <property type="match status" value="1"/>
</dbReference>
<dbReference type="GO" id="GO:0043139">
    <property type="term" value="F:5'-3' DNA helicase activity"/>
    <property type="evidence" value="ECO:0007669"/>
    <property type="project" value="UniProtKB-EC"/>
</dbReference>
<sequence length="883" mass="98893">MIIYYVVCIEESGPKIEGAEGLITSTPAAAHVFQEWAGVKEFLATKTRSTFSIRPFSNLEDAQIYVRTLGYRKCASTVVGEENIATATLAAPCEGSMNMSAGWMHSQLDNMCAGINLDALQYNALEEVLLRRRNVFLSGSGGVGKSFVTNLIINLLRRHHGRAFSRKVCITASTGIASTHVDGTTLHAATGVGVPRCWDHFGRMFYQDKVVERRWSRHYEVLFVDEISMLSGEMLDALNRIIQKLRRSKEPFGGLQVVFVGDFAQLPPVPEDPSYTTSDFVRRQDWAFEGHEDFWHMPVISRGALLCDAETQGPGLERGRVAPRRGARQEVLFSNRGLAFQSDAWWDLDMRVIELKKVFRQDDARFIATLNRVRTGHTTAEDFDWLNQEFYHAPLRREQALQESERKSRERPQLKDGGGREEESDQKKRKLAWKTEGEDGHGVSASGGGPASTSLGEAAQASLRQLGSLEMTRPAPACQIAEEPLHLYPVNALVERRNRVMLDRLPTRLEEYEAQDFVWHEDSGVILRRQETAQGYDGRQRRDLELLLGNHLYYKTCLAAERVKLKLGAKILLLKNVDLLGPQKLVNGSVGMVVEWAPEGNPFFDQDTSGVGAGAAGGESEENLREPSPAPHAVETRPPSSENGTDNKRSLHCYKERLVEAWYTANKSRIPVVLFSNGRKKAIFPELFSETIVGVGCTCRLQLPLMIGFAISIHKSQGMTLQEALVDVERCFDGGQTYVALSRVGPRAGLRLAQRLSYSNVKVNPTFLLWHNLHKTMVTRRREVLAMLEAEGDSGAVTHAEGLGLKGLHQEAVAVLMDSTKRAETPVALKRAWASLKKTLDQLKPGKNLQRQDVDILHWQMLDWWRPGNARTMEAIYNVRHSL</sequence>
<dbReference type="AlphaFoldDB" id="W7T5X5"/>
<comment type="similarity">
    <text evidence="1">Belongs to the helicase family.</text>
</comment>
<organism evidence="4 5">
    <name type="scientific">Nannochloropsis gaditana</name>
    <dbReference type="NCBI Taxonomy" id="72520"/>
    <lineage>
        <taxon>Eukaryota</taxon>
        <taxon>Sar</taxon>
        <taxon>Stramenopiles</taxon>
        <taxon>Ochrophyta</taxon>
        <taxon>Eustigmatophyceae</taxon>
        <taxon>Eustigmatales</taxon>
        <taxon>Monodopsidaceae</taxon>
        <taxon>Nannochloropsis</taxon>
    </lineage>
</organism>
<keyword evidence="1" id="KW-0233">DNA recombination</keyword>
<dbReference type="SUPFAM" id="SSF52540">
    <property type="entry name" value="P-loop containing nucleoside triphosphate hydrolases"/>
    <property type="match status" value="2"/>
</dbReference>
<dbReference type="InterPro" id="IPR010285">
    <property type="entry name" value="DNA_helicase_pif1-like_DEAD"/>
</dbReference>
<dbReference type="EC" id="5.6.2.3" evidence="1"/>
<evidence type="ECO:0000313" key="4">
    <source>
        <dbReference type="EMBL" id="EWM22390.1"/>
    </source>
</evidence>
<keyword evidence="1" id="KW-0227">DNA damage</keyword>
<protein>
    <recommendedName>
        <fullName evidence="1">ATP-dependent DNA helicase</fullName>
        <ecNumber evidence="1">5.6.2.3</ecNumber>
    </recommendedName>
</protein>
<evidence type="ECO:0000259" key="3">
    <source>
        <dbReference type="Pfam" id="PF05970"/>
    </source>
</evidence>
<keyword evidence="1 4" id="KW-0347">Helicase</keyword>
<feature type="compositionally biased region" description="Basic and acidic residues" evidence="2">
    <location>
        <begin position="397"/>
        <end position="421"/>
    </location>
</feature>
<proteinExistence type="inferred from homology"/>
<dbReference type="GO" id="GO:0016887">
    <property type="term" value="F:ATP hydrolysis activity"/>
    <property type="evidence" value="ECO:0007669"/>
    <property type="project" value="RHEA"/>
</dbReference>
<evidence type="ECO:0000256" key="1">
    <source>
        <dbReference type="RuleBase" id="RU363044"/>
    </source>
</evidence>
<dbReference type="CDD" id="cd18809">
    <property type="entry name" value="SF1_C_RecD"/>
    <property type="match status" value="1"/>
</dbReference>
<keyword evidence="1" id="KW-0547">Nucleotide-binding</keyword>